<dbReference type="AlphaFoldDB" id="A0A7W8L5M9"/>
<comment type="caution">
    <text evidence="3">The sequence shown here is derived from an EMBL/GenBank/DDBJ whole genome shotgun (WGS) entry which is preliminary data.</text>
</comment>
<accession>A0A7W8L5M9</accession>
<dbReference type="InterPro" id="IPR036291">
    <property type="entry name" value="NAD(P)-bd_dom_sf"/>
</dbReference>
<reference evidence="3 4" key="1">
    <citation type="submission" date="2020-08" db="EMBL/GenBank/DDBJ databases">
        <title>Genomic Encyclopedia of Type Strains, Phase IV (KMG-V): Genome sequencing to study the core and pangenomes of soil and plant-associated prokaryotes.</title>
        <authorList>
            <person name="Whitman W."/>
        </authorList>
    </citation>
    <scope>NUCLEOTIDE SEQUENCE [LARGE SCALE GENOMIC DNA]</scope>
    <source>
        <strain evidence="3 4">JPY162</strain>
    </source>
</reference>
<dbReference type="RefSeq" id="WP_221313927.1">
    <property type="nucleotide sequence ID" value="NZ_JACHDE010000002.1"/>
</dbReference>
<protein>
    <submittedName>
        <fullName evidence="3">NAD(P)-dependent dehydrogenase (Short-subunit alcohol dehydrogenase family)</fullName>
    </submittedName>
</protein>
<evidence type="ECO:0000256" key="2">
    <source>
        <dbReference type="ARBA" id="ARBA00023002"/>
    </source>
</evidence>
<dbReference type="PANTHER" id="PTHR43008">
    <property type="entry name" value="BENZIL REDUCTASE"/>
    <property type="match status" value="1"/>
</dbReference>
<dbReference type="Pfam" id="PF00106">
    <property type="entry name" value="adh_short"/>
    <property type="match status" value="1"/>
</dbReference>
<dbReference type="InterPro" id="IPR002347">
    <property type="entry name" value="SDR_fam"/>
</dbReference>
<dbReference type="Gene3D" id="3.40.50.720">
    <property type="entry name" value="NAD(P)-binding Rossmann-like Domain"/>
    <property type="match status" value="1"/>
</dbReference>
<sequence>MTFMARIFIAGSADGLGQATAQTLLAEGHQVVVHVRAPQRLVAVQNLIDRGAEAVVGDLADFDQTRDIAEQVNELGPMDAIILNAGVYSGPTVLPVNVVAPYIITALTVRPQRLIFLSSSMHRNGRPSLAGMDWTGQRVTGSYSDSKLFVTALAAGVARLWPDVFCNSVDPGWVPTRMGGPNAPDDLRLGHLTQEWLATSDDVEAQTTNGYWHHQQKADPHPAARDINFQIHLVDQLARATGLSLA</sequence>
<organism evidence="3 4">
    <name type="scientific">Paraburkholderia youngii</name>
    <dbReference type="NCBI Taxonomy" id="2782701"/>
    <lineage>
        <taxon>Bacteria</taxon>
        <taxon>Pseudomonadati</taxon>
        <taxon>Pseudomonadota</taxon>
        <taxon>Betaproteobacteria</taxon>
        <taxon>Burkholderiales</taxon>
        <taxon>Burkholderiaceae</taxon>
        <taxon>Paraburkholderia</taxon>
    </lineage>
</organism>
<dbReference type="PRINTS" id="PR00081">
    <property type="entry name" value="GDHRDH"/>
</dbReference>
<dbReference type="GO" id="GO:0050664">
    <property type="term" value="F:oxidoreductase activity, acting on NAD(P)H, oxygen as acceptor"/>
    <property type="evidence" value="ECO:0007669"/>
    <property type="project" value="TreeGrafter"/>
</dbReference>
<dbReference type="SUPFAM" id="SSF51735">
    <property type="entry name" value="NAD(P)-binding Rossmann-fold domains"/>
    <property type="match status" value="1"/>
</dbReference>
<gene>
    <name evidence="3" type="ORF">HDG41_001513</name>
</gene>
<proteinExistence type="inferred from homology"/>
<dbReference type="PANTHER" id="PTHR43008:SF4">
    <property type="entry name" value="CHAIN DEHYDROGENASE, PUTATIVE (AFU_ORTHOLOGUE AFUA_4G08710)-RELATED"/>
    <property type="match status" value="1"/>
</dbReference>
<dbReference type="EMBL" id="JACHDE010000002">
    <property type="protein sequence ID" value="MBB5399474.1"/>
    <property type="molecule type" value="Genomic_DNA"/>
</dbReference>
<dbReference type="Proteomes" id="UP000592820">
    <property type="component" value="Unassembled WGS sequence"/>
</dbReference>
<evidence type="ECO:0000313" key="4">
    <source>
        <dbReference type="Proteomes" id="UP000592820"/>
    </source>
</evidence>
<comment type="similarity">
    <text evidence="1">Belongs to the short-chain dehydrogenases/reductases (SDR) family.</text>
</comment>
<name>A0A7W8L5M9_9BURK</name>
<evidence type="ECO:0000313" key="3">
    <source>
        <dbReference type="EMBL" id="MBB5399474.1"/>
    </source>
</evidence>
<keyword evidence="2" id="KW-0560">Oxidoreductase</keyword>
<evidence type="ECO:0000256" key="1">
    <source>
        <dbReference type="ARBA" id="ARBA00006484"/>
    </source>
</evidence>